<organism evidence="2 3">
    <name type="scientific">Aspergillus lucknowensis</name>
    <dbReference type="NCBI Taxonomy" id="176173"/>
    <lineage>
        <taxon>Eukaryota</taxon>
        <taxon>Fungi</taxon>
        <taxon>Dikarya</taxon>
        <taxon>Ascomycota</taxon>
        <taxon>Pezizomycotina</taxon>
        <taxon>Eurotiomycetes</taxon>
        <taxon>Eurotiomycetidae</taxon>
        <taxon>Eurotiales</taxon>
        <taxon>Aspergillaceae</taxon>
        <taxon>Aspergillus</taxon>
        <taxon>Aspergillus subgen. Nidulantes</taxon>
    </lineage>
</organism>
<accession>A0ABR4M4Y9</accession>
<comment type="caution">
    <text evidence="2">The sequence shown here is derived from an EMBL/GenBank/DDBJ whole genome shotgun (WGS) entry which is preliminary data.</text>
</comment>
<proteinExistence type="predicted"/>
<feature type="compositionally biased region" description="Basic residues" evidence="1">
    <location>
        <begin position="117"/>
        <end position="127"/>
    </location>
</feature>
<sequence length="139" mass="15447">MELPRGYLERWTDAGLGPLGTETTLYRRDKAGDRYDSAHLSQLIAALGPPPRDFLAKTPTGEQTSGMSKETGWALLPFRKGGQWRLSILGWRISRAFSGSTEELSLGCPSRELRPRSSCKIHGRRRSPSISHAKVIPRS</sequence>
<evidence type="ECO:0000256" key="1">
    <source>
        <dbReference type="SAM" id="MobiDB-lite"/>
    </source>
</evidence>
<feature type="region of interest" description="Disordered" evidence="1">
    <location>
        <begin position="100"/>
        <end position="139"/>
    </location>
</feature>
<evidence type="ECO:0000313" key="2">
    <source>
        <dbReference type="EMBL" id="KAL2871657.1"/>
    </source>
</evidence>
<evidence type="ECO:0000313" key="3">
    <source>
        <dbReference type="Proteomes" id="UP001610432"/>
    </source>
</evidence>
<keyword evidence="3" id="KW-1185">Reference proteome</keyword>
<dbReference type="RefSeq" id="XP_070890636.1">
    <property type="nucleotide sequence ID" value="XM_071025026.1"/>
</dbReference>
<protein>
    <submittedName>
        <fullName evidence="2">Uncharacterized protein</fullName>
    </submittedName>
</protein>
<gene>
    <name evidence="2" type="ORF">BJX67DRAFT_167070</name>
</gene>
<dbReference type="GeneID" id="98140098"/>
<name>A0ABR4M4Y9_9EURO</name>
<dbReference type="EMBL" id="JBFXLQ010000003">
    <property type="protein sequence ID" value="KAL2871657.1"/>
    <property type="molecule type" value="Genomic_DNA"/>
</dbReference>
<reference evidence="2 3" key="1">
    <citation type="submission" date="2024-07" db="EMBL/GenBank/DDBJ databases">
        <title>Section-level genome sequencing and comparative genomics of Aspergillus sections Usti and Cavernicolus.</title>
        <authorList>
            <consortium name="Lawrence Berkeley National Laboratory"/>
            <person name="Nybo J.L."/>
            <person name="Vesth T.C."/>
            <person name="Theobald S."/>
            <person name="Frisvad J.C."/>
            <person name="Larsen T.O."/>
            <person name="Kjaerboelling I."/>
            <person name="Rothschild-Mancinelli K."/>
            <person name="Lyhne E.K."/>
            <person name="Kogle M.E."/>
            <person name="Barry K."/>
            <person name="Clum A."/>
            <person name="Na H."/>
            <person name="Ledsgaard L."/>
            <person name="Lin J."/>
            <person name="Lipzen A."/>
            <person name="Kuo A."/>
            <person name="Riley R."/>
            <person name="Mondo S."/>
            <person name="Labutti K."/>
            <person name="Haridas S."/>
            <person name="Pangalinan J."/>
            <person name="Salamov A.A."/>
            <person name="Simmons B.A."/>
            <person name="Magnuson J.K."/>
            <person name="Chen J."/>
            <person name="Drula E."/>
            <person name="Henrissat B."/>
            <person name="Wiebenga A."/>
            <person name="Lubbers R.J."/>
            <person name="Gomes A.C."/>
            <person name="Macurrencykelacurrency M.R."/>
            <person name="Stajich J."/>
            <person name="Grigoriev I.V."/>
            <person name="Mortensen U.H."/>
            <person name="De Vries R.P."/>
            <person name="Baker S.E."/>
            <person name="Andersen M.R."/>
        </authorList>
    </citation>
    <scope>NUCLEOTIDE SEQUENCE [LARGE SCALE GENOMIC DNA]</scope>
    <source>
        <strain evidence="2 3">CBS 449.75</strain>
    </source>
</reference>
<dbReference type="Proteomes" id="UP001610432">
    <property type="component" value="Unassembled WGS sequence"/>
</dbReference>